<keyword evidence="1" id="KW-0472">Membrane</keyword>
<evidence type="ECO:0000313" key="3">
    <source>
        <dbReference type="Proteomes" id="UP000660745"/>
    </source>
</evidence>
<dbReference type="RefSeq" id="WP_189142448.1">
    <property type="nucleotide sequence ID" value="NZ_BMNK01000013.1"/>
</dbReference>
<sequence length="95" mass="9919">MGRILGHLGFLLDSRHAGVQVSDLAGDLHGLQRVREEQPGFDGQDLQGAAFLAAVAALTAATVAASGSNLCTARKASDFSGSLSLFRSLDTKHRI</sequence>
<organism evidence="2 3">
    <name type="scientific">Nonomuraea glycinis</name>
    <dbReference type="NCBI Taxonomy" id="2047744"/>
    <lineage>
        <taxon>Bacteria</taxon>
        <taxon>Bacillati</taxon>
        <taxon>Actinomycetota</taxon>
        <taxon>Actinomycetes</taxon>
        <taxon>Streptosporangiales</taxon>
        <taxon>Streptosporangiaceae</taxon>
        <taxon>Nonomuraea</taxon>
    </lineage>
</organism>
<evidence type="ECO:0000256" key="1">
    <source>
        <dbReference type="SAM" id="Phobius"/>
    </source>
</evidence>
<keyword evidence="1" id="KW-0812">Transmembrane</keyword>
<evidence type="ECO:0000313" key="2">
    <source>
        <dbReference type="EMBL" id="GGP13179.1"/>
    </source>
</evidence>
<name>A0A918E8Z5_9ACTN</name>
<comment type="caution">
    <text evidence="2">The sequence shown here is derived from an EMBL/GenBank/DDBJ whole genome shotgun (WGS) entry which is preliminary data.</text>
</comment>
<keyword evidence="1" id="KW-1133">Transmembrane helix</keyword>
<accession>A0A918E8Z5</accession>
<feature type="transmembrane region" description="Helical" evidence="1">
    <location>
        <begin position="46"/>
        <end position="65"/>
    </location>
</feature>
<reference evidence="2" key="2">
    <citation type="submission" date="2020-09" db="EMBL/GenBank/DDBJ databases">
        <authorList>
            <person name="Sun Q."/>
            <person name="Zhou Y."/>
        </authorList>
    </citation>
    <scope>NUCLEOTIDE SEQUENCE</scope>
    <source>
        <strain evidence="2">CGMCC 4.7430</strain>
    </source>
</reference>
<keyword evidence="3" id="KW-1185">Reference proteome</keyword>
<protein>
    <submittedName>
        <fullName evidence="2">Uncharacterized protein</fullName>
    </submittedName>
</protein>
<dbReference type="Proteomes" id="UP000660745">
    <property type="component" value="Unassembled WGS sequence"/>
</dbReference>
<gene>
    <name evidence="2" type="ORF">GCM10012278_63930</name>
</gene>
<dbReference type="AlphaFoldDB" id="A0A918E8Z5"/>
<reference evidence="2" key="1">
    <citation type="journal article" date="2014" name="Int. J. Syst. Evol. Microbiol.">
        <title>Complete genome sequence of Corynebacterium casei LMG S-19264T (=DSM 44701T), isolated from a smear-ripened cheese.</title>
        <authorList>
            <consortium name="US DOE Joint Genome Institute (JGI-PGF)"/>
            <person name="Walter F."/>
            <person name="Albersmeier A."/>
            <person name="Kalinowski J."/>
            <person name="Ruckert C."/>
        </authorList>
    </citation>
    <scope>NUCLEOTIDE SEQUENCE</scope>
    <source>
        <strain evidence="2">CGMCC 4.7430</strain>
    </source>
</reference>
<dbReference type="EMBL" id="BMNK01000013">
    <property type="protein sequence ID" value="GGP13179.1"/>
    <property type="molecule type" value="Genomic_DNA"/>
</dbReference>
<proteinExistence type="predicted"/>